<dbReference type="PANTHER" id="PTHR32183:SF11">
    <property type="entry name" value="THIOL METHYLTRANSFERASE 2-RELATED"/>
    <property type="match status" value="1"/>
</dbReference>
<feature type="compositionally biased region" description="Low complexity" evidence="5">
    <location>
        <begin position="1"/>
        <end position="22"/>
    </location>
</feature>
<proteinExistence type="predicted"/>
<accession>A0A0D2M282</accession>
<evidence type="ECO:0000313" key="6">
    <source>
        <dbReference type="EMBL" id="KIY95521.1"/>
    </source>
</evidence>
<sequence length="149" mass="15617">MPTSGDADAARGPAPPRAAAGDTVDAEQYNKLWHELWGAGLQPGMHFDIGSSAPMLGRLLASGALGPMEGRSWLVPGCGRGYDALTAAEAGATAVGLDLSPAAVADAESHRDKAAPREVAQRVRFVAGDFFAYEDPSGRFDFGYDYTFL</sequence>
<keyword evidence="1" id="KW-0597">Phosphoprotein</keyword>
<dbReference type="KEGG" id="mng:MNEG_12439"/>
<evidence type="ECO:0000256" key="5">
    <source>
        <dbReference type="SAM" id="MobiDB-lite"/>
    </source>
</evidence>
<reference evidence="6 7" key="1">
    <citation type="journal article" date="2013" name="BMC Genomics">
        <title>Reconstruction of the lipid metabolism for the microalga Monoraphidium neglectum from its genome sequence reveals characteristics suitable for biofuel production.</title>
        <authorList>
            <person name="Bogen C."/>
            <person name="Al-Dilaimi A."/>
            <person name="Albersmeier A."/>
            <person name="Wichmann J."/>
            <person name="Grundmann M."/>
            <person name="Rupp O."/>
            <person name="Lauersen K.J."/>
            <person name="Blifernez-Klassen O."/>
            <person name="Kalinowski J."/>
            <person name="Goesmann A."/>
            <person name="Mussgnug J.H."/>
            <person name="Kruse O."/>
        </authorList>
    </citation>
    <scope>NUCLEOTIDE SEQUENCE [LARGE SCALE GENOMIC DNA]</scope>
    <source>
        <strain evidence="6 7">SAG 48.87</strain>
    </source>
</reference>
<evidence type="ECO:0008006" key="8">
    <source>
        <dbReference type="Google" id="ProtNLM"/>
    </source>
</evidence>
<dbReference type="GeneID" id="25729801"/>
<evidence type="ECO:0000313" key="7">
    <source>
        <dbReference type="Proteomes" id="UP000054498"/>
    </source>
</evidence>
<protein>
    <recommendedName>
        <fullName evidence="8">Thiol methyltransferase 2</fullName>
    </recommendedName>
</protein>
<dbReference type="SUPFAM" id="SSF53335">
    <property type="entry name" value="S-adenosyl-L-methionine-dependent methyltransferases"/>
    <property type="match status" value="1"/>
</dbReference>
<dbReference type="InterPro" id="IPR029063">
    <property type="entry name" value="SAM-dependent_MTases_sf"/>
</dbReference>
<evidence type="ECO:0000256" key="2">
    <source>
        <dbReference type="ARBA" id="ARBA00022603"/>
    </source>
</evidence>
<feature type="region of interest" description="Disordered" evidence="5">
    <location>
        <begin position="1"/>
        <end position="23"/>
    </location>
</feature>
<dbReference type="Gene3D" id="3.40.50.150">
    <property type="entry name" value="Vaccinia Virus protein VP39"/>
    <property type="match status" value="1"/>
</dbReference>
<keyword evidence="3" id="KW-0808">Transferase</keyword>
<dbReference type="EMBL" id="KK103464">
    <property type="protein sequence ID" value="KIY95521.1"/>
    <property type="molecule type" value="Genomic_DNA"/>
</dbReference>
<dbReference type="Proteomes" id="UP000054498">
    <property type="component" value="Unassembled WGS sequence"/>
</dbReference>
<dbReference type="InterPro" id="IPR008854">
    <property type="entry name" value="TPMT"/>
</dbReference>
<evidence type="ECO:0000256" key="4">
    <source>
        <dbReference type="ARBA" id="ARBA00022691"/>
    </source>
</evidence>
<dbReference type="CDD" id="cd02440">
    <property type="entry name" value="AdoMet_MTases"/>
    <property type="match status" value="1"/>
</dbReference>
<keyword evidence="2" id="KW-0489">Methyltransferase</keyword>
<dbReference type="RefSeq" id="XP_013894541.1">
    <property type="nucleotide sequence ID" value="XM_014039087.1"/>
</dbReference>
<dbReference type="STRING" id="145388.A0A0D2M282"/>
<dbReference type="AlphaFoldDB" id="A0A0D2M282"/>
<dbReference type="PANTHER" id="PTHR32183">
    <property type="match status" value="1"/>
</dbReference>
<dbReference type="GO" id="GO:0008757">
    <property type="term" value="F:S-adenosylmethionine-dependent methyltransferase activity"/>
    <property type="evidence" value="ECO:0007669"/>
    <property type="project" value="InterPro"/>
</dbReference>
<evidence type="ECO:0000256" key="3">
    <source>
        <dbReference type="ARBA" id="ARBA00022679"/>
    </source>
</evidence>
<dbReference type="PROSITE" id="PS51585">
    <property type="entry name" value="SAM_MT_TPMT"/>
    <property type="match status" value="1"/>
</dbReference>
<dbReference type="OrthoDB" id="276151at2759"/>
<keyword evidence="7" id="KW-1185">Reference proteome</keyword>
<name>A0A0D2M282_9CHLO</name>
<dbReference type="GO" id="GO:0032259">
    <property type="term" value="P:methylation"/>
    <property type="evidence" value="ECO:0007669"/>
    <property type="project" value="UniProtKB-KW"/>
</dbReference>
<organism evidence="6 7">
    <name type="scientific">Monoraphidium neglectum</name>
    <dbReference type="NCBI Taxonomy" id="145388"/>
    <lineage>
        <taxon>Eukaryota</taxon>
        <taxon>Viridiplantae</taxon>
        <taxon>Chlorophyta</taxon>
        <taxon>core chlorophytes</taxon>
        <taxon>Chlorophyceae</taxon>
        <taxon>CS clade</taxon>
        <taxon>Sphaeropleales</taxon>
        <taxon>Selenastraceae</taxon>
        <taxon>Monoraphidium</taxon>
    </lineage>
</organism>
<keyword evidence="4" id="KW-0949">S-adenosyl-L-methionine</keyword>
<dbReference type="Pfam" id="PF05724">
    <property type="entry name" value="TPMT"/>
    <property type="match status" value="1"/>
</dbReference>
<evidence type="ECO:0000256" key="1">
    <source>
        <dbReference type="ARBA" id="ARBA00022553"/>
    </source>
</evidence>
<gene>
    <name evidence="6" type="ORF">MNEG_12439</name>
</gene>